<comment type="caution">
    <text evidence="1">The sequence shown here is derived from an EMBL/GenBank/DDBJ whole genome shotgun (WGS) entry which is preliminary data.</text>
</comment>
<evidence type="ECO:0000313" key="2">
    <source>
        <dbReference type="Proteomes" id="UP000788993"/>
    </source>
</evidence>
<reference evidence="1" key="2">
    <citation type="submission" date="2021-01" db="EMBL/GenBank/DDBJ databases">
        <authorList>
            <person name="Schikora-Tamarit M.A."/>
        </authorList>
    </citation>
    <scope>NUCLEOTIDE SEQUENCE</scope>
    <source>
        <strain evidence="1">NCAIM Y.01608</strain>
    </source>
</reference>
<name>A0A9P8P4B9_9ASCO</name>
<keyword evidence="2" id="KW-1185">Reference proteome</keyword>
<reference evidence="1" key="1">
    <citation type="journal article" date="2021" name="Open Biol.">
        <title>Shared evolutionary footprints suggest mitochondrial oxidative damage underlies multiple complex I losses in fungi.</title>
        <authorList>
            <person name="Schikora-Tamarit M.A."/>
            <person name="Marcet-Houben M."/>
            <person name="Nosek J."/>
            <person name="Gabaldon T."/>
        </authorList>
    </citation>
    <scope>NUCLEOTIDE SEQUENCE</scope>
    <source>
        <strain evidence="1">NCAIM Y.01608</strain>
    </source>
</reference>
<proteinExistence type="predicted"/>
<dbReference type="AlphaFoldDB" id="A0A9P8P4B9"/>
<accession>A0A9P8P4B9</accession>
<gene>
    <name evidence="1" type="ORF">OGATHE_003284</name>
</gene>
<evidence type="ECO:0000313" key="1">
    <source>
        <dbReference type="EMBL" id="KAH3664469.1"/>
    </source>
</evidence>
<sequence>MPFILSQSRPLKNTPSGSISRLTFLNVWRSSPNHSSILSLNPIISPSLWKLLASVPMKFLAQCGFPPAASMVSSKVAYHLPIGTDV</sequence>
<protein>
    <submittedName>
        <fullName evidence="1">Uncharacterized protein</fullName>
    </submittedName>
</protein>
<dbReference type="Proteomes" id="UP000788993">
    <property type="component" value="Unassembled WGS sequence"/>
</dbReference>
<dbReference type="EMBL" id="JAEUBD010001178">
    <property type="protein sequence ID" value="KAH3664469.1"/>
    <property type="molecule type" value="Genomic_DNA"/>
</dbReference>
<organism evidence="1 2">
    <name type="scientific">Ogataea polymorpha</name>
    <dbReference type="NCBI Taxonomy" id="460523"/>
    <lineage>
        <taxon>Eukaryota</taxon>
        <taxon>Fungi</taxon>
        <taxon>Dikarya</taxon>
        <taxon>Ascomycota</taxon>
        <taxon>Saccharomycotina</taxon>
        <taxon>Pichiomycetes</taxon>
        <taxon>Pichiales</taxon>
        <taxon>Pichiaceae</taxon>
        <taxon>Ogataea</taxon>
    </lineage>
</organism>